<protein>
    <submittedName>
        <fullName evidence="3">Uncharacterized protein</fullName>
    </submittedName>
</protein>
<proteinExistence type="predicted"/>
<dbReference type="Pfam" id="PF21666">
    <property type="entry name" value="DUF4246_N"/>
    <property type="match status" value="1"/>
</dbReference>
<feature type="domain" description="DUF4246" evidence="2">
    <location>
        <begin position="111"/>
        <end position="185"/>
    </location>
</feature>
<dbReference type="PANTHER" id="PTHR33119:SF1">
    <property type="entry name" value="FE2OG DIOXYGENASE DOMAIN-CONTAINING PROTEIN"/>
    <property type="match status" value="1"/>
</dbReference>
<sequence length="716" mass="81705">MLRRQLSLLKQNFIALSAVAYRPSSMFVGFKRDLQTRTGVTDDQAAQFAVWIMSNDKRPSPWETMQWFQSTFNKHLDINLCENLVDAMIEEAVMAHHQNLKGKSGGSELRLPGFGLPLSYMPKRENNEAPSAHFPVLGSEEEGWKATTLLIREVCMMGAVEELTNKTEWWRKCRDPEIAQKWKQEALAMDWETVRDHADFTPAMFDAVLEELRHKADIYEQTGLIPVMDYCIATLKSDKLLTDELVTELKAAVAPLENVPEDQKDWHPGSHHQVLDLVHPSLWPLVYGKTRILPNERVGVEDALDRCGSGVIIPEALPLELKQGGYFSTRFQWLPSEVSITPDGKAKIDSYVNNLHPTEHAALYPILNRLIEKALPAWDVLYRWPEEFDTQRLKTTFAGVKCTTPELCKPNYMCMPAARPLNEGEEPRVEDEEYEDDYEESERGKLDMAWFQSTHEMDLPDPDPTKLPVLIGPKDIRTSGFFDSIPRIQVIVKLANIHLTPESPTYEGGSWHIEGLQNEHICATALYYYDSYNVTDSHLDFRTRANREGLAFNVRYDQGDEYALPRTFSLDCGPGDSGSPSSAVQHVGSILTRPGRALFFPNLFQHRVSPFRLIDPSKPGHRKIVALFLVDPKIPIISTANVPPQRQDWWKGTEQPEVPVSKLPSELREMVVNEVDFPYGMKEAESIREEFMKERGARVKEFDTQLTSVEYSFCEH</sequence>
<dbReference type="PANTHER" id="PTHR33119">
    <property type="entry name" value="IFI3P"/>
    <property type="match status" value="1"/>
</dbReference>
<dbReference type="InterPro" id="IPR049207">
    <property type="entry name" value="DUF4246_N"/>
</dbReference>
<keyword evidence="4" id="KW-1185">Reference proteome</keyword>
<gene>
    <name evidence="3" type="ORF">F53441_13365</name>
</gene>
<dbReference type="InterPro" id="IPR049192">
    <property type="entry name" value="DUF4246_C"/>
</dbReference>
<dbReference type="Proteomes" id="UP000605986">
    <property type="component" value="Unassembled WGS sequence"/>
</dbReference>
<dbReference type="InterPro" id="IPR025340">
    <property type="entry name" value="DUF4246"/>
</dbReference>
<dbReference type="OrthoDB" id="415532at2759"/>
<name>A0A8H4JNF8_9HYPO</name>
<dbReference type="EMBL" id="JAADJG010000828">
    <property type="protein sequence ID" value="KAF4435937.1"/>
    <property type="molecule type" value="Genomic_DNA"/>
</dbReference>
<evidence type="ECO:0000259" key="2">
    <source>
        <dbReference type="Pfam" id="PF21666"/>
    </source>
</evidence>
<accession>A0A8H4JNF8</accession>
<dbReference type="AlphaFoldDB" id="A0A8H4JNF8"/>
<organism evidence="3 4">
    <name type="scientific">Fusarium austroafricanum</name>
    <dbReference type="NCBI Taxonomy" id="2364996"/>
    <lineage>
        <taxon>Eukaryota</taxon>
        <taxon>Fungi</taxon>
        <taxon>Dikarya</taxon>
        <taxon>Ascomycota</taxon>
        <taxon>Pezizomycotina</taxon>
        <taxon>Sordariomycetes</taxon>
        <taxon>Hypocreomycetidae</taxon>
        <taxon>Hypocreales</taxon>
        <taxon>Nectriaceae</taxon>
        <taxon>Fusarium</taxon>
        <taxon>Fusarium concolor species complex</taxon>
    </lineage>
</organism>
<evidence type="ECO:0000259" key="1">
    <source>
        <dbReference type="Pfam" id="PF14033"/>
    </source>
</evidence>
<dbReference type="Pfam" id="PF14033">
    <property type="entry name" value="DUF4246"/>
    <property type="match status" value="1"/>
</dbReference>
<reference evidence="3" key="1">
    <citation type="submission" date="2020-01" db="EMBL/GenBank/DDBJ databases">
        <title>Identification and distribution of gene clusters putatively required for synthesis of sphingolipid metabolism inhibitors in phylogenetically diverse species of the filamentous fungus Fusarium.</title>
        <authorList>
            <person name="Kim H.-S."/>
            <person name="Busman M."/>
            <person name="Brown D.W."/>
            <person name="Divon H."/>
            <person name="Uhlig S."/>
            <person name="Proctor R.H."/>
        </authorList>
    </citation>
    <scope>NUCLEOTIDE SEQUENCE</scope>
    <source>
        <strain evidence="3">NRRL 53441</strain>
    </source>
</reference>
<feature type="domain" description="DUF4246" evidence="1">
    <location>
        <begin position="203"/>
        <end position="651"/>
    </location>
</feature>
<evidence type="ECO:0000313" key="3">
    <source>
        <dbReference type="EMBL" id="KAF4435937.1"/>
    </source>
</evidence>
<comment type="caution">
    <text evidence="3">The sequence shown here is derived from an EMBL/GenBank/DDBJ whole genome shotgun (WGS) entry which is preliminary data.</text>
</comment>
<evidence type="ECO:0000313" key="4">
    <source>
        <dbReference type="Proteomes" id="UP000605986"/>
    </source>
</evidence>